<dbReference type="Gene3D" id="1.10.10.10">
    <property type="entry name" value="Winged helix-like DNA-binding domain superfamily/Winged helix DNA-binding domain"/>
    <property type="match status" value="1"/>
</dbReference>
<dbReference type="InterPro" id="IPR000847">
    <property type="entry name" value="LysR_HTH_N"/>
</dbReference>
<name>A0ABZ0E8P9_9BURK</name>
<dbReference type="Pfam" id="PF03466">
    <property type="entry name" value="LysR_substrate"/>
    <property type="match status" value="1"/>
</dbReference>
<dbReference type="PROSITE" id="PS50931">
    <property type="entry name" value="HTH_LYSR"/>
    <property type="match status" value="1"/>
</dbReference>
<dbReference type="InterPro" id="IPR036388">
    <property type="entry name" value="WH-like_DNA-bd_sf"/>
</dbReference>
<dbReference type="SUPFAM" id="SSF53850">
    <property type="entry name" value="Periplasmic binding protein-like II"/>
    <property type="match status" value="1"/>
</dbReference>
<dbReference type="RefSeq" id="WP_317014823.1">
    <property type="nucleotide sequence ID" value="NZ_CP136511.1"/>
</dbReference>
<evidence type="ECO:0000313" key="6">
    <source>
        <dbReference type="EMBL" id="WOD13350.1"/>
    </source>
</evidence>
<gene>
    <name evidence="6" type="ORF">RW095_04650</name>
</gene>
<dbReference type="InterPro" id="IPR058163">
    <property type="entry name" value="LysR-type_TF_proteobact-type"/>
</dbReference>
<dbReference type="PRINTS" id="PR00039">
    <property type="entry name" value="HTHLYSR"/>
</dbReference>
<evidence type="ECO:0000256" key="2">
    <source>
        <dbReference type="ARBA" id="ARBA00023015"/>
    </source>
</evidence>
<evidence type="ECO:0000256" key="3">
    <source>
        <dbReference type="ARBA" id="ARBA00023125"/>
    </source>
</evidence>
<accession>A0ABZ0E8P9</accession>
<dbReference type="SUPFAM" id="SSF46785">
    <property type="entry name" value="Winged helix' DNA-binding domain"/>
    <property type="match status" value="1"/>
</dbReference>
<keyword evidence="4" id="KW-0804">Transcription</keyword>
<evidence type="ECO:0000256" key="4">
    <source>
        <dbReference type="ARBA" id="ARBA00023163"/>
    </source>
</evidence>
<dbReference type="InterPro" id="IPR005119">
    <property type="entry name" value="LysR_subst-bd"/>
</dbReference>
<protein>
    <submittedName>
        <fullName evidence="6">LysR substrate-binding domain-containing protein</fullName>
    </submittedName>
</protein>
<proteinExistence type="inferred from homology"/>
<dbReference type="PANTHER" id="PTHR30537">
    <property type="entry name" value="HTH-TYPE TRANSCRIPTIONAL REGULATOR"/>
    <property type="match status" value="1"/>
</dbReference>
<comment type="similarity">
    <text evidence="1">Belongs to the LysR transcriptional regulatory family.</text>
</comment>
<keyword evidence="3" id="KW-0238">DNA-binding</keyword>
<sequence>MSRKLPPLIAVRAFEAAGRHVSFTKAATELSVTHGAVSRQVAQLERWLGTPLFRRSASQLLLTEAGRDYLAVATAVLDRLAVASRGLVDQAAPTALTINAPPTFTMRWLIARISAFQRKRPDVEIRLTTSIAPVNFQEHRYDIAIRGAHEPIQGCVSFPFMTEVIVPLCHCDLLEGGRLRGPEDLAGHTLIHYVTEPYSWEQWLAQAGIPDVKPVGELKFEHMYLALQAAAEGLGLVLAPLSLAIDDIIAGRLCAPLGPCAAQFRKYFACASHMSPVIESSYEWLSREGHDTEQSMAAWAASVGWPLGVP</sequence>
<dbReference type="InterPro" id="IPR036390">
    <property type="entry name" value="WH_DNA-bd_sf"/>
</dbReference>
<dbReference type="PANTHER" id="PTHR30537:SF74">
    <property type="entry name" value="HTH-TYPE TRANSCRIPTIONAL REGULATOR TRPI"/>
    <property type="match status" value="1"/>
</dbReference>
<dbReference type="Proteomes" id="UP001302652">
    <property type="component" value="Chromosome 3"/>
</dbReference>
<evidence type="ECO:0000313" key="7">
    <source>
        <dbReference type="Proteomes" id="UP001302652"/>
    </source>
</evidence>
<dbReference type="Pfam" id="PF00126">
    <property type="entry name" value="HTH_1"/>
    <property type="match status" value="1"/>
</dbReference>
<feature type="domain" description="HTH lysR-type" evidence="5">
    <location>
        <begin position="6"/>
        <end position="63"/>
    </location>
</feature>
<organism evidence="6 7">
    <name type="scientific">Paraburkholderia kirstenboschensis</name>
    <dbReference type="NCBI Taxonomy" id="1245436"/>
    <lineage>
        <taxon>Bacteria</taxon>
        <taxon>Pseudomonadati</taxon>
        <taxon>Pseudomonadota</taxon>
        <taxon>Betaproteobacteria</taxon>
        <taxon>Burkholderiales</taxon>
        <taxon>Burkholderiaceae</taxon>
        <taxon>Paraburkholderia</taxon>
    </lineage>
</organism>
<evidence type="ECO:0000259" key="5">
    <source>
        <dbReference type="PROSITE" id="PS50931"/>
    </source>
</evidence>
<dbReference type="CDD" id="cd08432">
    <property type="entry name" value="PBP2_GcdR_TrpI_HvrB_AmpR_like"/>
    <property type="match status" value="1"/>
</dbReference>
<reference evidence="6 7" key="1">
    <citation type="submission" date="2023-10" db="EMBL/GenBank/DDBJ databases">
        <title>Surface-active antibiotics is a multifunctional adaptation for post-fire microbes.</title>
        <authorList>
            <person name="Liu M.D."/>
            <person name="Du Y."/>
            <person name="Koupaei S.K."/>
            <person name="Kim N.R."/>
            <person name="Zhang W."/>
            <person name="Traxler M.F."/>
        </authorList>
    </citation>
    <scope>NUCLEOTIDE SEQUENCE [LARGE SCALE GENOMIC DNA]</scope>
    <source>
        <strain evidence="6 7">F3</strain>
    </source>
</reference>
<dbReference type="EMBL" id="CP136511">
    <property type="protein sequence ID" value="WOD13350.1"/>
    <property type="molecule type" value="Genomic_DNA"/>
</dbReference>
<dbReference type="Gene3D" id="3.40.190.10">
    <property type="entry name" value="Periplasmic binding protein-like II"/>
    <property type="match status" value="2"/>
</dbReference>
<evidence type="ECO:0000256" key="1">
    <source>
        <dbReference type="ARBA" id="ARBA00009437"/>
    </source>
</evidence>
<keyword evidence="7" id="KW-1185">Reference proteome</keyword>
<keyword evidence="2" id="KW-0805">Transcription regulation</keyword>